<dbReference type="InterPro" id="IPR046348">
    <property type="entry name" value="SIS_dom_sf"/>
</dbReference>
<dbReference type="EMBL" id="JABEND010000005">
    <property type="protein sequence ID" value="NNG36257.1"/>
    <property type="molecule type" value="Genomic_DNA"/>
</dbReference>
<dbReference type="AlphaFoldDB" id="A0A849A8C1"/>
<dbReference type="RefSeq" id="WP_171199922.1">
    <property type="nucleotide sequence ID" value="NZ_JABEND010000005.1"/>
</dbReference>
<organism evidence="2 3">
    <name type="scientific">Nakamurella aerolata</name>
    <dbReference type="NCBI Taxonomy" id="1656892"/>
    <lineage>
        <taxon>Bacteria</taxon>
        <taxon>Bacillati</taxon>
        <taxon>Actinomycetota</taxon>
        <taxon>Actinomycetes</taxon>
        <taxon>Nakamurellales</taxon>
        <taxon>Nakamurellaceae</taxon>
        <taxon>Nakamurella</taxon>
    </lineage>
</organism>
<feature type="region of interest" description="Disordered" evidence="1">
    <location>
        <begin position="374"/>
        <end position="397"/>
    </location>
</feature>
<dbReference type="GO" id="GO:1901135">
    <property type="term" value="P:carbohydrate derivative metabolic process"/>
    <property type="evidence" value="ECO:0007669"/>
    <property type="project" value="InterPro"/>
</dbReference>
<dbReference type="Proteomes" id="UP000562984">
    <property type="component" value="Unassembled WGS sequence"/>
</dbReference>
<sequence>MSTPSPELLYDQAALPAADGAALLPAAGTAGAQVRALGAQLEQVRLPAERPRALVIVDTAGRAEPLLVKAFAAAGASAPIVVGAELPAFVGPLDLVLVLASTRDDEAAAEVAATARRRGVSLVVRAADVAPVGDAARGADALLLSPALAVGEDFAAATRFALITAVARACGLLPAGGDLSGWADTLDQVALACHPGAEPFANPAIRRAERLASGAPLLVAADPVGVAIGQVAADLLQRLAGRPVGLLPALAPRQAPGALRAAAAASTDIFHDPVDDAPAAATIVLGRSEPAAAVGALAAALPGAPVVTVQNADSPADPLLAAAVELVRWTFTAVYLGLVDGAGQQVPTDLPDGLGPAGTAMGAVRADSFGWGQARSSADPFDGDDPFSRDATFGDLR</sequence>
<evidence type="ECO:0000313" key="3">
    <source>
        <dbReference type="Proteomes" id="UP000562984"/>
    </source>
</evidence>
<proteinExistence type="predicted"/>
<keyword evidence="3" id="KW-1185">Reference proteome</keyword>
<accession>A0A849A8C1</accession>
<protein>
    <recommendedName>
        <fullName evidence="4">Phosphoglucose isomerase-like protein</fullName>
    </recommendedName>
</protein>
<name>A0A849A8C1_9ACTN</name>
<gene>
    <name evidence="2" type="ORF">HKD39_11130</name>
</gene>
<comment type="caution">
    <text evidence="2">The sequence shown here is derived from an EMBL/GenBank/DDBJ whole genome shotgun (WGS) entry which is preliminary data.</text>
</comment>
<evidence type="ECO:0008006" key="4">
    <source>
        <dbReference type="Google" id="ProtNLM"/>
    </source>
</evidence>
<evidence type="ECO:0000256" key="1">
    <source>
        <dbReference type="SAM" id="MobiDB-lite"/>
    </source>
</evidence>
<reference evidence="2 3" key="1">
    <citation type="submission" date="2020-05" db="EMBL/GenBank/DDBJ databases">
        <title>Nakamurella sp. DB0629 isolated from air conditioner.</title>
        <authorList>
            <person name="Kim D.H."/>
            <person name="Kim D.-U."/>
        </authorList>
    </citation>
    <scope>NUCLEOTIDE SEQUENCE [LARGE SCALE GENOMIC DNA]</scope>
    <source>
        <strain evidence="2 3">DB0629</strain>
    </source>
</reference>
<dbReference type="GO" id="GO:0097367">
    <property type="term" value="F:carbohydrate derivative binding"/>
    <property type="evidence" value="ECO:0007669"/>
    <property type="project" value="InterPro"/>
</dbReference>
<dbReference type="SUPFAM" id="SSF53697">
    <property type="entry name" value="SIS domain"/>
    <property type="match status" value="1"/>
</dbReference>
<evidence type="ECO:0000313" key="2">
    <source>
        <dbReference type="EMBL" id="NNG36257.1"/>
    </source>
</evidence>